<dbReference type="VEuPathDB" id="FungiDB:BDBG_17035"/>
<dbReference type="EMBL" id="GG657454">
    <property type="protein sequence ID" value="OAT08424.1"/>
    <property type="molecule type" value="Genomic_DNA"/>
</dbReference>
<dbReference type="Proteomes" id="UP000002038">
    <property type="component" value="Unassembled WGS sequence"/>
</dbReference>
<dbReference type="KEGG" id="bgh:BDBG_17035"/>
<proteinExistence type="predicted"/>
<reference evidence="2" key="1">
    <citation type="journal article" date="2015" name="PLoS Genet.">
        <title>The dynamic genome and transcriptome of the human fungal pathogen Blastomyces and close relative Emmonsia.</title>
        <authorList>
            <person name="Munoz J.F."/>
            <person name="Gauthier G.M."/>
            <person name="Desjardins C.A."/>
            <person name="Gallo J.E."/>
            <person name="Holder J."/>
            <person name="Sullivan T.D."/>
            <person name="Marty A.J."/>
            <person name="Carmen J.C."/>
            <person name="Chen Z."/>
            <person name="Ding L."/>
            <person name="Gujja S."/>
            <person name="Magrini V."/>
            <person name="Misas E."/>
            <person name="Mitreva M."/>
            <person name="Priest M."/>
            <person name="Saif S."/>
            <person name="Whiston E.A."/>
            <person name="Young S."/>
            <person name="Zeng Q."/>
            <person name="Goldman W.E."/>
            <person name="Mardis E.R."/>
            <person name="Taylor J.W."/>
            <person name="McEwen J.G."/>
            <person name="Clay O.K."/>
            <person name="Klein B.S."/>
            <person name="Cuomo C.A."/>
        </authorList>
    </citation>
    <scope>NUCLEOTIDE SEQUENCE [LARGE SCALE GENOMIC DNA]</scope>
    <source>
        <strain evidence="2">SLH14081</strain>
    </source>
</reference>
<organism evidence="1 2">
    <name type="scientific">Blastomyces gilchristii (strain SLH14081)</name>
    <name type="common">Blastomyces dermatitidis</name>
    <dbReference type="NCBI Taxonomy" id="559298"/>
    <lineage>
        <taxon>Eukaryota</taxon>
        <taxon>Fungi</taxon>
        <taxon>Dikarya</taxon>
        <taxon>Ascomycota</taxon>
        <taxon>Pezizomycotina</taxon>
        <taxon>Eurotiomycetes</taxon>
        <taxon>Eurotiomycetidae</taxon>
        <taxon>Onygenales</taxon>
        <taxon>Ajellomycetaceae</taxon>
        <taxon>Blastomyces</taxon>
    </lineage>
</organism>
<dbReference type="AlphaFoldDB" id="A0A179UKB0"/>
<accession>A0A179UKB0</accession>
<sequence length="82" mass="8954">MFCLIGHIPYSDEEVIEEARTAPSPHINAGVWQAKRNPGLSTAPQETVCSRSFGGFCNTATFLDARYPTMNLDDDGMLSAEC</sequence>
<evidence type="ECO:0000313" key="1">
    <source>
        <dbReference type="EMBL" id="OAT08424.1"/>
    </source>
</evidence>
<keyword evidence="2" id="KW-1185">Reference proteome</keyword>
<dbReference type="GeneID" id="42528907"/>
<gene>
    <name evidence="1" type="ORF">BDBG_17035</name>
</gene>
<name>A0A179UKB0_BLAGS</name>
<evidence type="ECO:0000313" key="2">
    <source>
        <dbReference type="Proteomes" id="UP000002038"/>
    </source>
</evidence>
<dbReference type="RefSeq" id="XP_031578278.1">
    <property type="nucleotide sequence ID" value="XM_031724843.1"/>
</dbReference>
<protein>
    <submittedName>
        <fullName evidence="1">Uncharacterized protein</fullName>
    </submittedName>
</protein>